<feature type="domain" description="HipA-like C-terminal" evidence="3">
    <location>
        <begin position="163"/>
        <end position="387"/>
    </location>
</feature>
<dbReference type="PANTHER" id="PTHR37419">
    <property type="entry name" value="SERINE/THREONINE-PROTEIN KINASE TOXIN HIPA"/>
    <property type="match status" value="1"/>
</dbReference>
<dbReference type="InterPro" id="IPR012893">
    <property type="entry name" value="HipA-like_C"/>
</dbReference>
<dbReference type="InterPro" id="IPR017508">
    <property type="entry name" value="HipA_N1"/>
</dbReference>
<dbReference type="InterPro" id="IPR052028">
    <property type="entry name" value="HipA_Ser/Thr_kinase"/>
</dbReference>
<evidence type="ECO:0000256" key="2">
    <source>
        <dbReference type="ARBA" id="ARBA00022777"/>
    </source>
</evidence>
<evidence type="ECO:0000259" key="4">
    <source>
        <dbReference type="Pfam" id="PF13657"/>
    </source>
</evidence>
<reference evidence="5" key="1">
    <citation type="submission" date="2016-10" db="EMBL/GenBank/DDBJ databases">
        <authorList>
            <person name="de Groot N.N."/>
        </authorList>
    </citation>
    <scope>NUCLEOTIDE SEQUENCE</scope>
</reference>
<feature type="domain" description="HipA N-terminal subdomain 1" evidence="4">
    <location>
        <begin position="21"/>
        <end position="120"/>
    </location>
</feature>
<protein>
    <submittedName>
        <fullName evidence="5">HIPA PROTEIN</fullName>
    </submittedName>
</protein>
<keyword evidence="1" id="KW-0808">Transferase</keyword>
<dbReference type="Pfam" id="PF13657">
    <property type="entry name" value="Couple_hipA"/>
    <property type="match status" value="1"/>
</dbReference>
<name>A0A1W1DZ95_9ZZZZ</name>
<dbReference type="Pfam" id="PF07804">
    <property type="entry name" value="HipA_C"/>
    <property type="match status" value="1"/>
</dbReference>
<evidence type="ECO:0000313" key="5">
    <source>
        <dbReference type="EMBL" id="SFV86796.1"/>
    </source>
</evidence>
<accession>A0A1W1DZ95</accession>
<dbReference type="GO" id="GO:0005829">
    <property type="term" value="C:cytosol"/>
    <property type="evidence" value="ECO:0007669"/>
    <property type="project" value="TreeGrafter"/>
</dbReference>
<dbReference type="Gene3D" id="1.10.1070.20">
    <property type="match status" value="1"/>
</dbReference>
<gene>
    <name evidence="5" type="ORF">MNB_SUP05-SYMBIONT-4-1164</name>
</gene>
<evidence type="ECO:0000259" key="3">
    <source>
        <dbReference type="Pfam" id="PF07804"/>
    </source>
</evidence>
<organism evidence="5">
    <name type="scientific">hydrothermal vent metagenome</name>
    <dbReference type="NCBI Taxonomy" id="652676"/>
    <lineage>
        <taxon>unclassified sequences</taxon>
        <taxon>metagenomes</taxon>
        <taxon>ecological metagenomes</taxon>
    </lineage>
</organism>
<proteinExistence type="predicted"/>
<keyword evidence="2" id="KW-0418">Kinase</keyword>
<dbReference type="PANTHER" id="PTHR37419:SF8">
    <property type="entry name" value="TOXIN YJJJ"/>
    <property type="match status" value="1"/>
</dbReference>
<dbReference type="GO" id="GO:0004674">
    <property type="term" value="F:protein serine/threonine kinase activity"/>
    <property type="evidence" value="ECO:0007669"/>
    <property type="project" value="TreeGrafter"/>
</dbReference>
<dbReference type="AlphaFoldDB" id="A0A1W1DZ95"/>
<dbReference type="EMBL" id="FPHY01000107">
    <property type="protein sequence ID" value="SFV86796.1"/>
    <property type="molecule type" value="Genomic_DNA"/>
</dbReference>
<evidence type="ECO:0000256" key="1">
    <source>
        <dbReference type="ARBA" id="ARBA00022679"/>
    </source>
</evidence>
<sequence>MIQLKTVKEVKVGIKFNDKTIPVGRLAMRDRAIYFEYDQVFIDRDLNISPLQLPLKYGVRSFDYNLFQGLPGVFNDSLPDGWGRLLFDRFARMQGINSAEITPLDRLANVGTRGMGALVFEPDYSDEETHNEVSLDVLSQQAQHILEGDSNEVLQTLLTLNGSSAGARAKALIGINQTFDHIVYNSNDLPIEYTAWLVKFSNTQDGFDAGAIEYIYALMAKDAGIEMPDIHLFTAQQGMGYFAVKRFDRTKNKRYHMHTACGLLHSDFRTPSLDYEDLIALTSQLTRDVREVEKMYQLAVFNVLSHNRDDHAKNFSFLMDEQGQWKLSPAYDITFSSGPNGEQSTMVMGEGKNPNTQHLIKLGLSANLKKNTINTIIEQTKNALSRWNEHAKNYGISVSNIKLIDKILNQQHTIFKK</sequence>